<dbReference type="InterPro" id="IPR011335">
    <property type="entry name" value="Restrct_endonuc-II-like"/>
</dbReference>
<dbReference type="eggNOG" id="COG5377">
    <property type="taxonomic scope" value="Bacteria"/>
</dbReference>
<keyword evidence="4" id="KW-0540">Nuclease</keyword>
<name>L7VPC3_THES1</name>
<dbReference type="EMBL" id="CP004044">
    <property type="protein sequence ID" value="AGC67413.1"/>
    <property type="molecule type" value="Genomic_DNA"/>
</dbReference>
<reference evidence="4 5" key="1">
    <citation type="journal article" date="2013" name="Genome Announc.">
        <title>Complete genome sequence of Clostridium stercorarium subsp. stercorarium strain DSM 8532, a thermophilic degrader of plant cell wall fibers.</title>
        <authorList>
            <person name="Poehlein A."/>
            <person name="Zverlov V.V."/>
            <person name="Daniel R."/>
            <person name="Schwarz W.H."/>
            <person name="Liebl W."/>
        </authorList>
    </citation>
    <scope>NUCLEOTIDE SEQUENCE [LARGE SCALE GENOMIC DNA]</scope>
    <source>
        <strain evidence="5">ATCC 35414 / DSM 8532 / NCIMB 11754</strain>
    </source>
</reference>
<protein>
    <submittedName>
        <fullName evidence="4">Phage-type endonuclease</fullName>
    </submittedName>
</protein>
<dbReference type="InterPro" id="IPR019080">
    <property type="entry name" value="YqaJ_viral_recombinase"/>
</dbReference>
<gene>
    <name evidence="4" type="ordered locus">Cst_c03910</name>
</gene>
<keyword evidence="4" id="KW-0255">Endonuclease</keyword>
<dbReference type="Pfam" id="PF09588">
    <property type="entry name" value="YqaJ"/>
    <property type="match status" value="1"/>
</dbReference>
<dbReference type="NCBIfam" id="TIGR03033">
    <property type="entry name" value="phage_rel_nuc"/>
    <property type="match status" value="1"/>
</dbReference>
<dbReference type="KEGG" id="csd:Clst_0374"/>
<evidence type="ECO:0000313" key="5">
    <source>
        <dbReference type="Proteomes" id="UP000011220"/>
    </source>
</evidence>
<dbReference type="GO" id="GO:0004519">
    <property type="term" value="F:endonuclease activity"/>
    <property type="evidence" value="ECO:0007669"/>
    <property type="project" value="UniProtKB-KW"/>
</dbReference>
<dbReference type="InterPro" id="IPR011604">
    <property type="entry name" value="PDDEXK-like_dom_sf"/>
</dbReference>
<dbReference type="STRING" id="1121335.Cst_c03910"/>
<organism evidence="4 5">
    <name type="scientific">Thermoclostridium stercorarium (strain ATCC 35414 / DSM 8532 / NCIMB 11754)</name>
    <name type="common">Clostridium stercorarium</name>
    <dbReference type="NCBI Taxonomy" id="1121335"/>
    <lineage>
        <taxon>Bacteria</taxon>
        <taxon>Bacillati</taxon>
        <taxon>Bacillota</taxon>
        <taxon>Clostridia</taxon>
        <taxon>Eubacteriales</taxon>
        <taxon>Oscillospiraceae</taxon>
        <taxon>Thermoclostridium</taxon>
    </lineage>
</organism>
<dbReference type="InterPro" id="IPR051703">
    <property type="entry name" value="NF-kappa-B_Signaling_Reg"/>
</dbReference>
<evidence type="ECO:0000259" key="3">
    <source>
        <dbReference type="Pfam" id="PF09588"/>
    </source>
</evidence>
<evidence type="ECO:0000256" key="2">
    <source>
        <dbReference type="SAM" id="Coils"/>
    </source>
</evidence>
<sequence>MSAVELAKTLDMPREQWLELRRRGIGGSDAAAIAGLNPWKSPIEVYLDKIGELPDQEDNEMMYWGRVLEDIVAKEFSNRTGKKVRRRNAILQHPKYTFMIANIDRELIGEKVGLECKTVSEYGKDDWKDDKVPEQYILQCQHYMAVTGYKGWWIAALIGGNKFVYKYIERDDDIISYLIQIESDFWKMVENRTPPAVDGSESSSEILKLLYPESDTDTEIVLPIEAQTLIDEYEIACAEEKAAVQKKEEAANKLKALLGKYETGKVGDRIVIWKTVRSNRLDSKALKAAHPEIYQKFVKESSYRRFEIK</sequence>
<dbReference type="Gene3D" id="3.90.320.10">
    <property type="match status" value="1"/>
</dbReference>
<dbReference type="PANTHER" id="PTHR46609">
    <property type="entry name" value="EXONUCLEASE, PHAGE-TYPE/RECB, C-TERMINAL DOMAIN-CONTAINING PROTEIN"/>
    <property type="match status" value="1"/>
</dbReference>
<dbReference type="Proteomes" id="UP000011220">
    <property type="component" value="Chromosome"/>
</dbReference>
<keyword evidence="1" id="KW-0378">Hydrolase</keyword>
<dbReference type="RefSeq" id="WP_015358110.1">
    <property type="nucleotide sequence ID" value="NC_020134.1"/>
</dbReference>
<dbReference type="KEGG" id="css:Cst_c03910"/>
<evidence type="ECO:0000256" key="1">
    <source>
        <dbReference type="ARBA" id="ARBA00022801"/>
    </source>
</evidence>
<dbReference type="InterPro" id="IPR017482">
    <property type="entry name" value="Lambda-type_endonuclease"/>
</dbReference>
<dbReference type="GO" id="GO:0016787">
    <property type="term" value="F:hydrolase activity"/>
    <property type="evidence" value="ECO:0007669"/>
    <property type="project" value="UniProtKB-KW"/>
</dbReference>
<proteinExistence type="predicted"/>
<evidence type="ECO:0000313" key="4">
    <source>
        <dbReference type="EMBL" id="AGC67413.1"/>
    </source>
</evidence>
<dbReference type="SUPFAM" id="SSF52980">
    <property type="entry name" value="Restriction endonuclease-like"/>
    <property type="match status" value="1"/>
</dbReference>
<feature type="domain" description="YqaJ viral recombinase" evidence="3">
    <location>
        <begin position="16"/>
        <end position="150"/>
    </location>
</feature>
<dbReference type="PATRIC" id="fig|1121335.3.peg.382"/>
<feature type="coiled-coil region" evidence="2">
    <location>
        <begin position="230"/>
        <end position="257"/>
    </location>
</feature>
<dbReference type="PANTHER" id="PTHR46609:SF6">
    <property type="entry name" value="EXONUCLEASE, PHAGE-TYPE_RECB, C-TERMINAL DOMAIN-CONTAINING PROTEIN-RELATED"/>
    <property type="match status" value="1"/>
</dbReference>
<dbReference type="AlphaFoldDB" id="L7VPC3"/>
<keyword evidence="5" id="KW-1185">Reference proteome</keyword>
<keyword evidence="2" id="KW-0175">Coiled coil</keyword>
<accession>L7VPC3</accession>